<evidence type="ECO:0000313" key="1">
    <source>
        <dbReference type="EMBL" id="KYG61587.1"/>
    </source>
</evidence>
<organism evidence="1 2">
    <name type="scientific">Bdellovibrio bacteriovorus</name>
    <dbReference type="NCBI Taxonomy" id="959"/>
    <lineage>
        <taxon>Bacteria</taxon>
        <taxon>Pseudomonadati</taxon>
        <taxon>Bdellovibrionota</taxon>
        <taxon>Bdellovibrionia</taxon>
        <taxon>Bdellovibrionales</taxon>
        <taxon>Pseudobdellovibrionaceae</taxon>
        <taxon>Bdellovibrio</taxon>
    </lineage>
</organism>
<protein>
    <submittedName>
        <fullName evidence="1">Uncharacterized protein</fullName>
    </submittedName>
</protein>
<accession>A0A150WEQ7</accession>
<keyword evidence="2" id="KW-1185">Reference proteome</keyword>
<gene>
    <name evidence="1" type="ORF">AZI86_17950</name>
</gene>
<proteinExistence type="predicted"/>
<dbReference type="RefSeq" id="WP_061836669.1">
    <property type="nucleotide sequence ID" value="NZ_LUKE01000006.1"/>
</dbReference>
<reference evidence="1 2" key="1">
    <citation type="submission" date="2016-03" db="EMBL/GenBank/DDBJ databases">
        <authorList>
            <person name="Ploux O."/>
        </authorList>
    </citation>
    <scope>NUCLEOTIDE SEQUENCE [LARGE SCALE GENOMIC DNA]</scope>
    <source>
        <strain evidence="1 2">R0</strain>
    </source>
</reference>
<dbReference type="OrthoDB" id="5289485at2"/>
<name>A0A150WEQ7_BDEBC</name>
<evidence type="ECO:0000313" key="2">
    <source>
        <dbReference type="Proteomes" id="UP000075320"/>
    </source>
</evidence>
<comment type="caution">
    <text evidence="1">The sequence shown here is derived from an EMBL/GenBank/DDBJ whole genome shotgun (WGS) entry which is preliminary data.</text>
</comment>
<dbReference type="AlphaFoldDB" id="A0A150WEQ7"/>
<sequence length="394" mass="45384">MKHLLGTSNDIDTLATLSVAPALLWSKSMKKLLLFTMSILLSLPATSALTDQDYERYNDLKKYSNTLGDLIVIDYYQRQNPSPYAILDKKTKMLYVLDEKAQRLATLKVKTYAGDELAKGGSGIYSLLGVKGGVYFARAEKDQSAHGLFFTTETPPLTKGMVLYVVPETTAHRFRIRNRHITFNSEDVLKNLKEFNYTPRNYTVHETRFTTDRTDRFSQRYVQALEKQKPRLMEIYKLENDEYNLLAEFAYGVLAPETNFGKSWTYRFKEMVPYIVSLRKGNGLDTSDNSRGPTQIKDIPELITKHYGIEKEDLYDPEKAAIATLGKSAEFLIQIRNRADQHPGITEETLQNYMYYLYQGRRSEIINKTATPYFSIKGNLIREAIKGFHIEERF</sequence>
<dbReference type="Proteomes" id="UP000075320">
    <property type="component" value="Unassembled WGS sequence"/>
</dbReference>
<dbReference type="EMBL" id="LUKE01000006">
    <property type="protein sequence ID" value="KYG61587.1"/>
    <property type="molecule type" value="Genomic_DNA"/>
</dbReference>